<dbReference type="InterPro" id="IPR036111">
    <property type="entry name" value="Mal/L-sulfo/L-lacto_DH-like_sf"/>
</dbReference>
<organism evidence="3 4">
    <name type="scientific">Pelagovum pacificum</name>
    <dbReference type="NCBI Taxonomy" id="2588711"/>
    <lineage>
        <taxon>Bacteria</taxon>
        <taxon>Pseudomonadati</taxon>
        <taxon>Pseudomonadota</taxon>
        <taxon>Alphaproteobacteria</taxon>
        <taxon>Rhodobacterales</taxon>
        <taxon>Paracoccaceae</taxon>
        <taxon>Pelagovum</taxon>
    </lineage>
</organism>
<dbReference type="Gene3D" id="3.30.1370.60">
    <property type="entry name" value="Hypothetical oxidoreductase yiak, domain 2"/>
    <property type="match status" value="1"/>
</dbReference>
<keyword evidence="2" id="KW-0560">Oxidoreductase</keyword>
<dbReference type="PANTHER" id="PTHR11091">
    <property type="entry name" value="OXIDOREDUCTASE-RELATED"/>
    <property type="match status" value="1"/>
</dbReference>
<proteinExistence type="inferred from homology"/>
<dbReference type="InterPro" id="IPR043144">
    <property type="entry name" value="Mal/L-sulf/L-lact_DH-like_ah"/>
</dbReference>
<accession>A0A5C5G7B5</accession>
<dbReference type="InterPro" id="IPR043143">
    <property type="entry name" value="Mal/L-sulf/L-lact_DH-like_NADP"/>
</dbReference>
<evidence type="ECO:0000313" key="4">
    <source>
        <dbReference type="Proteomes" id="UP000314011"/>
    </source>
</evidence>
<name>A0A5C5G7B5_9RHOB</name>
<dbReference type="Gene3D" id="1.10.1530.10">
    <property type="match status" value="1"/>
</dbReference>
<dbReference type="EMBL" id="VFFF01000004">
    <property type="protein sequence ID" value="TNY30599.1"/>
    <property type="molecule type" value="Genomic_DNA"/>
</dbReference>
<keyword evidence="4" id="KW-1185">Reference proteome</keyword>
<evidence type="ECO:0000256" key="1">
    <source>
        <dbReference type="ARBA" id="ARBA00006056"/>
    </source>
</evidence>
<dbReference type="InterPro" id="IPR003767">
    <property type="entry name" value="Malate/L-lactate_DH-like"/>
</dbReference>
<evidence type="ECO:0000256" key="2">
    <source>
        <dbReference type="ARBA" id="ARBA00023002"/>
    </source>
</evidence>
<dbReference type="Proteomes" id="UP000314011">
    <property type="component" value="Unassembled WGS sequence"/>
</dbReference>
<sequence length="338" mass="34976">MKHLTIDELTGLLTRILAAHGAAPGVAEVLAQRCAACERDGAISHGVFRIPGIARTLAAGDVHGELRHEVEDPAPGVLRADAKGGFAQPVFEALRPRFVQKVRDTGIAVLAIRNAHHTSALWPDVEPLAEEGMIALAAVNCFACSLPFGAKSPVFGTNPFGFSAPRADGPPITFDMATTAMSHGDIQLAARDGRAVPEETGTGRDGLPTTDPQVILDGGALLPFGGHKGAAISMMVELLCAGLGGGALSLETGSSSHEGVFPSITGLTVIAIDSRHSAGGSFAQRAADLVHLMEDAGISRLPGQKRHDARATAAAHGIPLTDETWLSLLALEDGRRGS</sequence>
<protein>
    <submittedName>
        <fullName evidence="3">Ldh family oxidoreductase</fullName>
    </submittedName>
</protein>
<dbReference type="AlphaFoldDB" id="A0A5C5G7B5"/>
<reference evidence="3 4" key="1">
    <citation type="submission" date="2019-06" db="EMBL/GenBank/DDBJ databases">
        <title>Genome of new Rhodobacteraceae sp. SM1903.</title>
        <authorList>
            <person name="Ren X."/>
        </authorList>
    </citation>
    <scope>NUCLEOTIDE SEQUENCE [LARGE SCALE GENOMIC DNA]</scope>
    <source>
        <strain evidence="3 4">SM1903</strain>
    </source>
</reference>
<evidence type="ECO:0000313" key="3">
    <source>
        <dbReference type="EMBL" id="TNY30599.1"/>
    </source>
</evidence>
<dbReference type="PANTHER" id="PTHR11091:SF0">
    <property type="entry name" value="MALATE DEHYDROGENASE"/>
    <property type="match status" value="1"/>
</dbReference>
<dbReference type="Pfam" id="PF02615">
    <property type="entry name" value="Ldh_2"/>
    <property type="match status" value="1"/>
</dbReference>
<gene>
    <name evidence="3" type="ORF">FHY64_18630</name>
</gene>
<dbReference type="SUPFAM" id="SSF89733">
    <property type="entry name" value="L-sulfolactate dehydrogenase-like"/>
    <property type="match status" value="1"/>
</dbReference>
<dbReference type="RefSeq" id="WP_140197394.1">
    <property type="nucleotide sequence ID" value="NZ_CP065915.1"/>
</dbReference>
<dbReference type="GO" id="GO:0016491">
    <property type="term" value="F:oxidoreductase activity"/>
    <property type="evidence" value="ECO:0007669"/>
    <property type="project" value="UniProtKB-KW"/>
</dbReference>
<comment type="caution">
    <text evidence="3">The sequence shown here is derived from an EMBL/GenBank/DDBJ whole genome shotgun (WGS) entry which is preliminary data.</text>
</comment>
<comment type="similarity">
    <text evidence="1">Belongs to the LDH2/MDH2 oxidoreductase family.</text>
</comment>
<dbReference type="OrthoDB" id="9811519at2"/>